<organism evidence="1 2">
    <name type="scientific">Wickerhamomyces pijperi</name>
    <name type="common">Yeast</name>
    <name type="synonym">Pichia pijperi</name>
    <dbReference type="NCBI Taxonomy" id="599730"/>
    <lineage>
        <taxon>Eukaryota</taxon>
        <taxon>Fungi</taxon>
        <taxon>Dikarya</taxon>
        <taxon>Ascomycota</taxon>
        <taxon>Saccharomycotina</taxon>
        <taxon>Saccharomycetes</taxon>
        <taxon>Phaffomycetales</taxon>
        <taxon>Wickerhamomycetaceae</taxon>
        <taxon>Wickerhamomyces</taxon>
    </lineage>
</organism>
<evidence type="ECO:0000313" key="1">
    <source>
        <dbReference type="EMBL" id="KAH3685957.1"/>
    </source>
</evidence>
<dbReference type="Proteomes" id="UP000774326">
    <property type="component" value="Unassembled WGS sequence"/>
</dbReference>
<comment type="caution">
    <text evidence="1">The sequence shown here is derived from an EMBL/GenBank/DDBJ whole genome shotgun (WGS) entry which is preliminary data.</text>
</comment>
<evidence type="ECO:0000313" key="2">
    <source>
        <dbReference type="Proteomes" id="UP000774326"/>
    </source>
</evidence>
<keyword evidence="2" id="KW-1185">Reference proteome</keyword>
<gene>
    <name evidence="1" type="ORF">WICPIJ_003079</name>
</gene>
<reference evidence="1" key="1">
    <citation type="journal article" date="2021" name="Open Biol.">
        <title>Shared evolutionary footprints suggest mitochondrial oxidative damage underlies multiple complex I losses in fungi.</title>
        <authorList>
            <person name="Schikora-Tamarit M.A."/>
            <person name="Marcet-Houben M."/>
            <person name="Nosek J."/>
            <person name="Gabaldon T."/>
        </authorList>
    </citation>
    <scope>NUCLEOTIDE SEQUENCE</scope>
    <source>
        <strain evidence="1">CBS2887</strain>
    </source>
</reference>
<accession>A0A9P8Q8I0</accession>
<protein>
    <submittedName>
        <fullName evidence="1">Uncharacterized protein</fullName>
    </submittedName>
</protein>
<reference evidence="1" key="2">
    <citation type="submission" date="2021-01" db="EMBL/GenBank/DDBJ databases">
        <authorList>
            <person name="Schikora-Tamarit M.A."/>
        </authorList>
    </citation>
    <scope>NUCLEOTIDE SEQUENCE</scope>
    <source>
        <strain evidence="1">CBS2887</strain>
    </source>
</reference>
<dbReference type="AlphaFoldDB" id="A0A9P8Q8I0"/>
<name>A0A9P8Q8I0_WICPI</name>
<proteinExistence type="predicted"/>
<sequence>MCLPSLSFKDLKWLSKESTEIPWYCGNTAKAKGKTTKEVTVMIPKLAKVIIPNPLPFKMVFCSLTNNKGGMTMIGVALMTLEAAVSPTAYTAAVLEIPTSFPSLSNTVIPFLISSDLIAKTLTIPAETTAAKGTNLPKINLVEAETLVNLGTMEFKPRATPQDAVTAMV</sequence>
<dbReference type="EMBL" id="JAEUBG010001720">
    <property type="protein sequence ID" value="KAH3685957.1"/>
    <property type="molecule type" value="Genomic_DNA"/>
</dbReference>